<dbReference type="GO" id="GO:0008168">
    <property type="term" value="F:methyltransferase activity"/>
    <property type="evidence" value="ECO:0007669"/>
    <property type="project" value="UniProtKB-KW"/>
</dbReference>
<dbReference type="InterPro" id="IPR029063">
    <property type="entry name" value="SAM-dependent_MTases_sf"/>
</dbReference>
<proteinExistence type="predicted"/>
<dbReference type="GO" id="GO:0032259">
    <property type="term" value="P:methylation"/>
    <property type="evidence" value="ECO:0007669"/>
    <property type="project" value="UniProtKB-KW"/>
</dbReference>
<evidence type="ECO:0000259" key="2">
    <source>
        <dbReference type="Pfam" id="PF05050"/>
    </source>
</evidence>
<dbReference type="Proteomes" id="UP001500016">
    <property type="component" value="Unassembled WGS sequence"/>
</dbReference>
<keyword evidence="3" id="KW-0808">Transferase</keyword>
<evidence type="ECO:0000313" key="3">
    <source>
        <dbReference type="EMBL" id="GAA2084476.1"/>
    </source>
</evidence>
<sequence length="231" mass="24723">MPLLRAYGVNAVLDVGAHAGGYGERLRAGGYEGRMVSFEPLAGPRATLERRASRDPLWSVRPYALGEEDGGVRLRVTGNDGEGSSVLPVRARPGQTAPGAAHPGSQRAEARRLDGLWDGLVTPGERVFLRLGVRGYEGHVLRGAGTRLAECVGVQMETPLVPLHEGELLLDEALVWASGAGLTPMAVLPGPVEPSSGRMLRCDLVLFRAPELREDRKLSLGNSPLLTRRDP</sequence>
<gene>
    <name evidence="3" type="ORF">GCM10009801_45660</name>
</gene>
<keyword evidence="3" id="KW-0489">Methyltransferase</keyword>
<comment type="caution">
    <text evidence="3">The sequence shown here is derived from an EMBL/GenBank/DDBJ whole genome shotgun (WGS) entry which is preliminary data.</text>
</comment>
<feature type="domain" description="Methyltransferase FkbM" evidence="2">
    <location>
        <begin position="14"/>
        <end position="151"/>
    </location>
</feature>
<evidence type="ECO:0000313" key="4">
    <source>
        <dbReference type="Proteomes" id="UP001500016"/>
    </source>
</evidence>
<feature type="region of interest" description="Disordered" evidence="1">
    <location>
        <begin position="78"/>
        <end position="108"/>
    </location>
</feature>
<dbReference type="PANTHER" id="PTHR36973:SF4">
    <property type="entry name" value="NODULATION PROTEIN"/>
    <property type="match status" value="1"/>
</dbReference>
<dbReference type="InterPro" id="IPR006342">
    <property type="entry name" value="FkbM_mtfrase"/>
</dbReference>
<keyword evidence="4" id="KW-1185">Reference proteome</keyword>
<dbReference type="NCBIfam" id="TIGR01444">
    <property type="entry name" value="fkbM_fam"/>
    <property type="match status" value="1"/>
</dbReference>
<reference evidence="3 4" key="1">
    <citation type="journal article" date="2019" name="Int. J. Syst. Evol. Microbiol.">
        <title>The Global Catalogue of Microorganisms (GCM) 10K type strain sequencing project: providing services to taxonomists for standard genome sequencing and annotation.</title>
        <authorList>
            <consortium name="The Broad Institute Genomics Platform"/>
            <consortium name="The Broad Institute Genome Sequencing Center for Infectious Disease"/>
            <person name="Wu L."/>
            <person name="Ma J."/>
        </authorList>
    </citation>
    <scope>NUCLEOTIDE SEQUENCE [LARGE SCALE GENOMIC DNA]</scope>
    <source>
        <strain evidence="3 4">JCM 15478</strain>
    </source>
</reference>
<dbReference type="Pfam" id="PF05050">
    <property type="entry name" value="Methyltransf_21"/>
    <property type="match status" value="1"/>
</dbReference>
<dbReference type="SUPFAM" id="SSF53335">
    <property type="entry name" value="S-adenosyl-L-methionine-dependent methyltransferases"/>
    <property type="match status" value="1"/>
</dbReference>
<dbReference type="InterPro" id="IPR053188">
    <property type="entry name" value="FkbM_Methyltransferase"/>
</dbReference>
<organism evidence="3 4">
    <name type="scientific">Streptomyces albiaxialis</name>
    <dbReference type="NCBI Taxonomy" id="329523"/>
    <lineage>
        <taxon>Bacteria</taxon>
        <taxon>Bacillati</taxon>
        <taxon>Actinomycetota</taxon>
        <taxon>Actinomycetes</taxon>
        <taxon>Kitasatosporales</taxon>
        <taxon>Streptomycetaceae</taxon>
        <taxon>Streptomyces</taxon>
    </lineage>
</organism>
<evidence type="ECO:0000256" key="1">
    <source>
        <dbReference type="SAM" id="MobiDB-lite"/>
    </source>
</evidence>
<protein>
    <submittedName>
        <fullName evidence="3">FkbM family methyltransferase</fullName>
    </submittedName>
</protein>
<dbReference type="Gene3D" id="3.40.50.150">
    <property type="entry name" value="Vaccinia Virus protein VP39"/>
    <property type="match status" value="1"/>
</dbReference>
<dbReference type="EMBL" id="BAAAPE010000012">
    <property type="protein sequence ID" value="GAA2084476.1"/>
    <property type="molecule type" value="Genomic_DNA"/>
</dbReference>
<dbReference type="PANTHER" id="PTHR36973">
    <property type="entry name" value="SLL1456 PROTEIN-RELATED"/>
    <property type="match status" value="1"/>
</dbReference>
<name>A0ABN2W6I9_9ACTN</name>
<accession>A0ABN2W6I9</accession>